<dbReference type="PROSITE" id="PS51833">
    <property type="entry name" value="HDOD"/>
    <property type="match status" value="1"/>
</dbReference>
<keyword evidence="3" id="KW-1185">Reference proteome</keyword>
<dbReference type="SUPFAM" id="SSF109604">
    <property type="entry name" value="HD-domain/PDEase-like"/>
    <property type="match status" value="1"/>
</dbReference>
<dbReference type="EMBL" id="CP042914">
    <property type="protein sequence ID" value="QEG41816.1"/>
    <property type="molecule type" value="Genomic_DNA"/>
</dbReference>
<gene>
    <name evidence="2" type="ORF">UC8_38430</name>
</gene>
<dbReference type="PANTHER" id="PTHR33525">
    <property type="match status" value="1"/>
</dbReference>
<dbReference type="Pfam" id="PF08668">
    <property type="entry name" value="HDOD"/>
    <property type="match status" value="1"/>
</dbReference>
<evidence type="ECO:0000259" key="1">
    <source>
        <dbReference type="PROSITE" id="PS51833"/>
    </source>
</evidence>
<accession>A0A5B9QXG8</accession>
<dbReference type="InterPro" id="IPR013976">
    <property type="entry name" value="HDOD"/>
</dbReference>
<proteinExistence type="predicted"/>
<protein>
    <submittedName>
        <fullName evidence="2">HDOD domain protein</fullName>
    </submittedName>
</protein>
<feature type="domain" description="HDOD" evidence="1">
    <location>
        <begin position="19"/>
        <end position="214"/>
    </location>
</feature>
<dbReference type="Gene3D" id="1.10.3210.10">
    <property type="entry name" value="Hypothetical protein af1432"/>
    <property type="match status" value="1"/>
</dbReference>
<organism evidence="2 3">
    <name type="scientific">Roseimaritima ulvae</name>
    <dbReference type="NCBI Taxonomy" id="980254"/>
    <lineage>
        <taxon>Bacteria</taxon>
        <taxon>Pseudomonadati</taxon>
        <taxon>Planctomycetota</taxon>
        <taxon>Planctomycetia</taxon>
        <taxon>Pirellulales</taxon>
        <taxon>Pirellulaceae</taxon>
        <taxon>Roseimaritima</taxon>
    </lineage>
</organism>
<dbReference type="InterPro" id="IPR052340">
    <property type="entry name" value="RNase_Y/CdgJ"/>
</dbReference>
<dbReference type="AlphaFoldDB" id="A0A5B9QXG8"/>
<dbReference type="RefSeq" id="WP_068130122.1">
    <property type="nucleotide sequence ID" value="NZ_CP042914.1"/>
</dbReference>
<sequence length="302" mass="33020">MPTVTATQDLEKLLSAGQLPALPQSAIALLQLSQDPQAGPAEFAKPIEADPGLMSQVLKFVNSSYFGFSREIGSVQQALTLVGTRAIANFALWNAVFSVIPNPKFGPFDLKGLWQDSLRRALLARGLGKQMRLPNAEDLFAGALLQDMAIPLLLKEMPEQYQQLVERRTAEGRRLSGLEREAFGWDHAEAAAWLAQKWSLPTEFVDLIRDHTQLEDLLQQGSAACGGACVALASLLPSCTDKSWDEKPLFSDGFERLVAGTSIDLPELLDEVDTKTADFAPLLKLPVPSRTLTTYWNEEAAA</sequence>
<evidence type="ECO:0000313" key="3">
    <source>
        <dbReference type="Proteomes" id="UP000325286"/>
    </source>
</evidence>
<name>A0A5B9QXG8_9BACT</name>
<reference evidence="2 3" key="1">
    <citation type="submission" date="2019-08" db="EMBL/GenBank/DDBJ databases">
        <title>Deep-cultivation of Planctomycetes and their phenomic and genomic characterization uncovers novel biology.</title>
        <authorList>
            <person name="Wiegand S."/>
            <person name="Jogler M."/>
            <person name="Boedeker C."/>
            <person name="Pinto D."/>
            <person name="Vollmers J."/>
            <person name="Rivas-Marin E."/>
            <person name="Kohn T."/>
            <person name="Peeters S.H."/>
            <person name="Heuer A."/>
            <person name="Rast P."/>
            <person name="Oberbeckmann S."/>
            <person name="Bunk B."/>
            <person name="Jeske O."/>
            <person name="Meyerdierks A."/>
            <person name="Storesund J.E."/>
            <person name="Kallscheuer N."/>
            <person name="Luecker S."/>
            <person name="Lage O.M."/>
            <person name="Pohl T."/>
            <person name="Merkel B.J."/>
            <person name="Hornburger P."/>
            <person name="Mueller R.-W."/>
            <person name="Bruemmer F."/>
            <person name="Labrenz M."/>
            <person name="Spormann A.M."/>
            <person name="Op den Camp H."/>
            <person name="Overmann J."/>
            <person name="Amann R."/>
            <person name="Jetten M.S.M."/>
            <person name="Mascher T."/>
            <person name="Medema M.H."/>
            <person name="Devos D.P."/>
            <person name="Kaster A.-K."/>
            <person name="Ovreas L."/>
            <person name="Rohde M."/>
            <person name="Galperin M.Y."/>
            <person name="Jogler C."/>
        </authorList>
    </citation>
    <scope>NUCLEOTIDE SEQUENCE [LARGE SCALE GENOMIC DNA]</scope>
    <source>
        <strain evidence="2 3">UC8</strain>
    </source>
</reference>
<dbReference type="Proteomes" id="UP000325286">
    <property type="component" value="Chromosome"/>
</dbReference>
<evidence type="ECO:0000313" key="2">
    <source>
        <dbReference type="EMBL" id="QEG41816.1"/>
    </source>
</evidence>
<dbReference type="PANTHER" id="PTHR33525:SF3">
    <property type="entry name" value="RIBONUCLEASE Y"/>
    <property type="match status" value="1"/>
</dbReference>
<dbReference type="OrthoDB" id="9784953at2"/>
<dbReference type="KEGG" id="rul:UC8_38430"/>